<keyword evidence="2 10" id="KW-0645">Protease</keyword>
<name>A0ABP8XS57_9ACTN</name>
<reference evidence="14" key="1">
    <citation type="journal article" date="2019" name="Int. J. Syst. Evol. Microbiol.">
        <title>The Global Catalogue of Microorganisms (GCM) 10K type strain sequencing project: providing services to taxonomists for standard genome sequencing and annotation.</title>
        <authorList>
            <consortium name="The Broad Institute Genomics Platform"/>
            <consortium name="The Broad Institute Genome Sequencing Center for Infectious Disease"/>
            <person name="Wu L."/>
            <person name="Ma J."/>
        </authorList>
    </citation>
    <scope>NUCLEOTIDE SEQUENCE [LARGE SCALE GENOMIC DNA]</scope>
    <source>
        <strain evidence="14">JCM 18531</strain>
    </source>
</reference>
<evidence type="ECO:0000256" key="8">
    <source>
        <dbReference type="ARBA" id="ARBA00023049"/>
    </source>
</evidence>
<organism evidence="13 14">
    <name type="scientific">Nocardioides conyzicola</name>
    <dbReference type="NCBI Taxonomy" id="1651781"/>
    <lineage>
        <taxon>Bacteria</taxon>
        <taxon>Bacillati</taxon>
        <taxon>Actinomycetota</taxon>
        <taxon>Actinomycetes</taxon>
        <taxon>Propionibacteriales</taxon>
        <taxon>Nocardioidaceae</taxon>
        <taxon>Nocardioides</taxon>
    </lineage>
</organism>
<keyword evidence="7 11" id="KW-1133">Transmembrane helix</keyword>
<dbReference type="RefSeq" id="WP_345522886.1">
    <property type="nucleotide sequence ID" value="NZ_BAABKM010000003.1"/>
</dbReference>
<keyword evidence="14" id="KW-1185">Reference proteome</keyword>
<dbReference type="PANTHER" id="PTHR43221">
    <property type="entry name" value="PROTEASE HTPX"/>
    <property type="match status" value="1"/>
</dbReference>
<dbReference type="Proteomes" id="UP001499974">
    <property type="component" value="Unassembled WGS sequence"/>
</dbReference>
<evidence type="ECO:0000313" key="13">
    <source>
        <dbReference type="EMBL" id="GAA4713784.1"/>
    </source>
</evidence>
<gene>
    <name evidence="13" type="ORF">GCM10023349_36150</name>
</gene>
<evidence type="ECO:0000256" key="7">
    <source>
        <dbReference type="ARBA" id="ARBA00022989"/>
    </source>
</evidence>
<keyword evidence="8 10" id="KW-0482">Metalloprotease</keyword>
<evidence type="ECO:0000256" key="11">
    <source>
        <dbReference type="SAM" id="Phobius"/>
    </source>
</evidence>
<keyword evidence="3 11" id="KW-0812">Transmembrane</keyword>
<feature type="domain" description="Peptidase M48" evidence="12">
    <location>
        <begin position="102"/>
        <end position="329"/>
    </location>
</feature>
<evidence type="ECO:0000256" key="2">
    <source>
        <dbReference type="ARBA" id="ARBA00022670"/>
    </source>
</evidence>
<keyword evidence="6 10" id="KW-0862">Zinc</keyword>
<evidence type="ECO:0000256" key="10">
    <source>
        <dbReference type="RuleBase" id="RU003983"/>
    </source>
</evidence>
<evidence type="ECO:0000256" key="9">
    <source>
        <dbReference type="ARBA" id="ARBA00023136"/>
    </source>
</evidence>
<keyword evidence="5 10" id="KW-0378">Hydrolase</keyword>
<evidence type="ECO:0000313" key="14">
    <source>
        <dbReference type="Proteomes" id="UP001499974"/>
    </source>
</evidence>
<keyword evidence="9 11" id="KW-0472">Membrane</keyword>
<sequence>MEPTSLRARVDARIAAELDRRLVDRLVAAGGRARPAARVTSIMMATLVYLVVAALVAGGAVLIVLGDNWVQRAIGFIPLAPVVLLVRRRPQDDIERVDPAAAPEFSALVDEVAAVLGTPAPTFIGINHDNNAYAARTGVRSRSLVIGAPMWAAYTPAARIALLGHELGHFSHRDVVHGRYVGHAVQVLWAWVYFLTPDGLVSTEGRSPVFATIVTAPFRLPLLGYLALMSKVNAAASRHSELRADIASAQVAGTAAAVESLEIDLLGDLVDVAANRAAVDPARPHLGVEIRKRIAALSSDTRRAARVDKETSRVDRTHPPTVDRLRLVESLLPVQPAIEMDDRRMAAIDAELQPLLDRGFKRMADGYRYVW</sequence>
<proteinExistence type="inferred from homology"/>
<evidence type="ECO:0000256" key="5">
    <source>
        <dbReference type="ARBA" id="ARBA00022801"/>
    </source>
</evidence>
<keyword evidence="1" id="KW-1003">Cell membrane</keyword>
<evidence type="ECO:0000256" key="4">
    <source>
        <dbReference type="ARBA" id="ARBA00022723"/>
    </source>
</evidence>
<evidence type="ECO:0000256" key="6">
    <source>
        <dbReference type="ARBA" id="ARBA00022833"/>
    </source>
</evidence>
<comment type="caution">
    <text evidence="13">The sequence shown here is derived from an EMBL/GenBank/DDBJ whole genome shotgun (WGS) entry which is preliminary data.</text>
</comment>
<dbReference type="Pfam" id="PF01435">
    <property type="entry name" value="Peptidase_M48"/>
    <property type="match status" value="1"/>
</dbReference>
<comment type="similarity">
    <text evidence="10">Belongs to the peptidase M48 family.</text>
</comment>
<dbReference type="PANTHER" id="PTHR43221:SF2">
    <property type="entry name" value="PROTEASE HTPX HOMOLOG"/>
    <property type="match status" value="1"/>
</dbReference>
<protein>
    <recommendedName>
        <fullName evidence="12">Peptidase M48 domain-containing protein</fullName>
    </recommendedName>
</protein>
<dbReference type="InterPro" id="IPR001915">
    <property type="entry name" value="Peptidase_M48"/>
</dbReference>
<accession>A0ABP8XS57</accession>
<dbReference type="InterPro" id="IPR050083">
    <property type="entry name" value="HtpX_protease"/>
</dbReference>
<feature type="transmembrane region" description="Helical" evidence="11">
    <location>
        <begin position="42"/>
        <end position="63"/>
    </location>
</feature>
<feature type="transmembrane region" description="Helical" evidence="11">
    <location>
        <begin position="69"/>
        <end position="86"/>
    </location>
</feature>
<dbReference type="CDD" id="cd07328">
    <property type="entry name" value="M48_Ste24p_like"/>
    <property type="match status" value="1"/>
</dbReference>
<dbReference type="Gene3D" id="3.30.2010.10">
    <property type="entry name" value="Metalloproteases ('zincins'), catalytic domain"/>
    <property type="match status" value="1"/>
</dbReference>
<evidence type="ECO:0000256" key="1">
    <source>
        <dbReference type="ARBA" id="ARBA00022475"/>
    </source>
</evidence>
<keyword evidence="4" id="KW-0479">Metal-binding</keyword>
<dbReference type="EMBL" id="BAABKM010000003">
    <property type="protein sequence ID" value="GAA4713784.1"/>
    <property type="molecule type" value="Genomic_DNA"/>
</dbReference>
<comment type="cofactor">
    <cofactor evidence="10">
        <name>Zn(2+)</name>
        <dbReference type="ChEBI" id="CHEBI:29105"/>
    </cofactor>
    <text evidence="10">Binds 1 zinc ion per subunit.</text>
</comment>
<evidence type="ECO:0000259" key="12">
    <source>
        <dbReference type="Pfam" id="PF01435"/>
    </source>
</evidence>
<evidence type="ECO:0000256" key="3">
    <source>
        <dbReference type="ARBA" id="ARBA00022692"/>
    </source>
</evidence>